<dbReference type="InterPro" id="IPR008278">
    <property type="entry name" value="4-PPantetheinyl_Trfase_dom"/>
</dbReference>
<evidence type="ECO:0000256" key="2">
    <source>
        <dbReference type="ARBA" id="ARBA00022679"/>
    </source>
</evidence>
<dbReference type="Pfam" id="PF01648">
    <property type="entry name" value="ACPS"/>
    <property type="match status" value="1"/>
</dbReference>
<evidence type="ECO:0000313" key="4">
    <source>
        <dbReference type="EMBL" id="MEJ8846717.1"/>
    </source>
</evidence>
<gene>
    <name evidence="4" type="ORF">WKW82_08655</name>
</gene>
<dbReference type="PANTHER" id="PTHR12215">
    <property type="entry name" value="PHOSPHOPANTETHEINE TRANSFERASE"/>
    <property type="match status" value="1"/>
</dbReference>
<keyword evidence="5" id="KW-1185">Reference proteome</keyword>
<dbReference type="EMBL" id="JBBKZT010000003">
    <property type="protein sequence ID" value="MEJ8846717.1"/>
    <property type="molecule type" value="Genomic_DNA"/>
</dbReference>
<dbReference type="SUPFAM" id="SSF56214">
    <property type="entry name" value="4'-phosphopantetheinyl transferase"/>
    <property type="match status" value="2"/>
</dbReference>
<comment type="caution">
    <text evidence="4">The sequence shown here is derived from an EMBL/GenBank/DDBJ whole genome shotgun (WGS) entry which is preliminary data.</text>
</comment>
<dbReference type="PANTHER" id="PTHR12215:SF10">
    <property type="entry name" value="L-AMINOADIPATE-SEMIALDEHYDE DEHYDROGENASE-PHOSPHOPANTETHEINYL TRANSFERASE"/>
    <property type="match status" value="1"/>
</dbReference>
<name>A0ABU8WGT9_9BURK</name>
<feature type="domain" description="4'-phosphopantetheinyl transferase" evidence="3">
    <location>
        <begin position="112"/>
        <end position="181"/>
    </location>
</feature>
<dbReference type="Proteomes" id="UP001385892">
    <property type="component" value="Unassembled WGS sequence"/>
</dbReference>
<accession>A0ABU8WGT9</accession>
<comment type="similarity">
    <text evidence="1">Belongs to the P-Pant transferase superfamily. Gsp/Sfp/HetI/AcpT family.</text>
</comment>
<evidence type="ECO:0000313" key="5">
    <source>
        <dbReference type="Proteomes" id="UP001385892"/>
    </source>
</evidence>
<dbReference type="InterPro" id="IPR037143">
    <property type="entry name" value="4-PPantetheinyl_Trfase_dom_sf"/>
</dbReference>
<keyword evidence="2 4" id="KW-0808">Transferase</keyword>
<organism evidence="4 5">
    <name type="scientific">Variovorax rhizosphaerae</name>
    <dbReference type="NCBI Taxonomy" id="1836200"/>
    <lineage>
        <taxon>Bacteria</taxon>
        <taxon>Pseudomonadati</taxon>
        <taxon>Pseudomonadota</taxon>
        <taxon>Betaproteobacteria</taxon>
        <taxon>Burkholderiales</taxon>
        <taxon>Comamonadaceae</taxon>
        <taxon>Variovorax</taxon>
    </lineage>
</organism>
<proteinExistence type="inferred from homology"/>
<dbReference type="InterPro" id="IPR050559">
    <property type="entry name" value="P-Pant_transferase_sf"/>
</dbReference>
<evidence type="ECO:0000256" key="1">
    <source>
        <dbReference type="ARBA" id="ARBA00010990"/>
    </source>
</evidence>
<evidence type="ECO:0000259" key="3">
    <source>
        <dbReference type="Pfam" id="PF01648"/>
    </source>
</evidence>
<dbReference type="Gene3D" id="3.90.470.20">
    <property type="entry name" value="4'-phosphopantetheinyl transferase domain"/>
    <property type="match status" value="1"/>
</dbReference>
<reference evidence="4 5" key="1">
    <citation type="submission" date="2024-03" db="EMBL/GenBank/DDBJ databases">
        <title>Novel species of the genus Variovorax.</title>
        <authorList>
            <person name="Liu Q."/>
            <person name="Xin Y.-H."/>
        </authorList>
    </citation>
    <scope>NUCLEOTIDE SEQUENCE [LARGE SCALE GENOMIC DNA]</scope>
    <source>
        <strain evidence="4 5">KACC 18900</strain>
    </source>
</reference>
<dbReference type="GO" id="GO:0016740">
    <property type="term" value="F:transferase activity"/>
    <property type="evidence" value="ECO:0007669"/>
    <property type="project" value="UniProtKB-KW"/>
</dbReference>
<dbReference type="RefSeq" id="WP_340341860.1">
    <property type="nucleotide sequence ID" value="NZ_JBBKZT010000003.1"/>
</dbReference>
<sequence>MSITALPSALACALWRVDLDTPPAPDALRGLSQAEADRARRFVFPRDRSRYQAAHVALRQTLAGPARRHAAQLRFTAGRFGKPRLETATGVHFNLSHSQGVGLIALSDHAEIGVDIELVRPMPDADALAANYFDEAEQAALAAIEPGPAHDLAFFRCWTRKEACLKAVGVGLGLDTRSFHVGIRPVPMHVAMPLDGGPMHLALVSTDGGDGAVAALATVLNVKAGAHEECEACA</sequence>
<protein>
    <submittedName>
        <fullName evidence="4">4'-phosphopantetheinyl transferase superfamily protein</fullName>
    </submittedName>
</protein>